<feature type="region of interest" description="Disordered" evidence="3">
    <location>
        <begin position="352"/>
        <end position="429"/>
    </location>
</feature>
<evidence type="ECO:0000256" key="2">
    <source>
        <dbReference type="ARBA" id="ARBA00023242"/>
    </source>
</evidence>
<evidence type="ECO:0000256" key="1">
    <source>
        <dbReference type="ARBA" id="ARBA00004123"/>
    </source>
</evidence>
<evidence type="ECO:0000259" key="4">
    <source>
        <dbReference type="PROSITE" id="PS50090"/>
    </source>
</evidence>
<dbReference type="OrthoDB" id="608866at2759"/>
<dbReference type="PROSITE" id="PS50090">
    <property type="entry name" value="MYB_LIKE"/>
    <property type="match status" value="1"/>
</dbReference>
<dbReference type="PANTHER" id="PTHR46993:SF6">
    <property type="entry name" value="MYB TRANSCRIPTION FACTOR"/>
    <property type="match status" value="1"/>
</dbReference>
<dbReference type="Pfam" id="PF00249">
    <property type="entry name" value="Myb_DNA-binding"/>
    <property type="match status" value="1"/>
</dbReference>
<dbReference type="Gene3D" id="1.10.10.60">
    <property type="entry name" value="Homeodomain-like"/>
    <property type="match status" value="1"/>
</dbReference>
<dbReference type="GO" id="GO:0005634">
    <property type="term" value="C:nucleus"/>
    <property type="evidence" value="ECO:0007669"/>
    <property type="project" value="UniProtKB-SubCell"/>
</dbReference>
<feature type="domain" description="Myb-like" evidence="4">
    <location>
        <begin position="419"/>
        <end position="457"/>
    </location>
</feature>
<feature type="compositionally biased region" description="Acidic residues" evidence="3">
    <location>
        <begin position="381"/>
        <end position="391"/>
    </location>
</feature>
<dbReference type="InterPro" id="IPR017930">
    <property type="entry name" value="Myb_dom"/>
</dbReference>
<dbReference type="SUPFAM" id="SSF46689">
    <property type="entry name" value="Homeodomain-like"/>
    <property type="match status" value="1"/>
</dbReference>
<name>A0A8S0SDD5_OLEEU</name>
<dbReference type="AlphaFoldDB" id="A0A8S0SDD5"/>
<evidence type="ECO:0000259" key="5">
    <source>
        <dbReference type="PROSITE" id="PS51294"/>
    </source>
</evidence>
<dbReference type="CDD" id="cd11660">
    <property type="entry name" value="SANT_TRF"/>
    <property type="match status" value="1"/>
</dbReference>
<comment type="subcellular location">
    <subcellularLocation>
        <location evidence="1">Nucleus</location>
    </subcellularLocation>
</comment>
<feature type="domain" description="HTH myb-type" evidence="5">
    <location>
        <begin position="419"/>
        <end position="457"/>
    </location>
</feature>
<keyword evidence="2" id="KW-0539">Nucleus</keyword>
<accession>A0A8S0SDD5</accession>
<proteinExistence type="predicted"/>
<dbReference type="InterPro" id="IPR001005">
    <property type="entry name" value="SANT/Myb"/>
</dbReference>
<dbReference type="PANTHER" id="PTHR46993">
    <property type="entry name" value="MYB TRANSCRIPTION FACTOR"/>
    <property type="match status" value="1"/>
</dbReference>
<dbReference type="InterPro" id="IPR009057">
    <property type="entry name" value="Homeodomain-like_sf"/>
</dbReference>
<organism evidence="6 7">
    <name type="scientific">Olea europaea subsp. europaea</name>
    <dbReference type="NCBI Taxonomy" id="158383"/>
    <lineage>
        <taxon>Eukaryota</taxon>
        <taxon>Viridiplantae</taxon>
        <taxon>Streptophyta</taxon>
        <taxon>Embryophyta</taxon>
        <taxon>Tracheophyta</taxon>
        <taxon>Spermatophyta</taxon>
        <taxon>Magnoliopsida</taxon>
        <taxon>eudicotyledons</taxon>
        <taxon>Gunneridae</taxon>
        <taxon>Pentapetalae</taxon>
        <taxon>asterids</taxon>
        <taxon>lamiids</taxon>
        <taxon>Lamiales</taxon>
        <taxon>Oleaceae</taxon>
        <taxon>Oleeae</taxon>
        <taxon>Olea</taxon>
    </lineage>
</organism>
<evidence type="ECO:0000256" key="3">
    <source>
        <dbReference type="SAM" id="MobiDB-lite"/>
    </source>
</evidence>
<dbReference type="Gramene" id="OE9A015380T1">
    <property type="protein sequence ID" value="OE9A015380C1"/>
    <property type="gene ID" value="OE9A015380"/>
</dbReference>
<evidence type="ECO:0000313" key="7">
    <source>
        <dbReference type="Proteomes" id="UP000594638"/>
    </source>
</evidence>
<dbReference type="EMBL" id="CACTIH010004271">
    <property type="protein sequence ID" value="CAA2990406.1"/>
    <property type="molecule type" value="Genomic_DNA"/>
</dbReference>
<gene>
    <name evidence="6" type="ORF">OLEA9_A015380</name>
</gene>
<comment type="caution">
    <text evidence="6">The sequence shown here is derived from an EMBL/GenBank/DDBJ whole genome shotgun (WGS) entry which is preliminary data.</text>
</comment>
<protein>
    <submittedName>
        <fullName evidence="6">Telomere repeat-binding 2-like</fullName>
    </submittedName>
</protein>
<reference evidence="6 7" key="1">
    <citation type="submission" date="2019-12" db="EMBL/GenBank/DDBJ databases">
        <authorList>
            <person name="Alioto T."/>
            <person name="Alioto T."/>
            <person name="Gomez Garrido J."/>
        </authorList>
    </citation>
    <scope>NUCLEOTIDE SEQUENCE [LARGE SCALE GENOMIC DNA]</scope>
</reference>
<keyword evidence="7" id="KW-1185">Reference proteome</keyword>
<dbReference type="PROSITE" id="PS51294">
    <property type="entry name" value="HTH_MYB"/>
    <property type="match status" value="1"/>
</dbReference>
<evidence type="ECO:0000313" key="6">
    <source>
        <dbReference type="EMBL" id="CAA2990406.1"/>
    </source>
</evidence>
<sequence>MDIDPIILSWILEFALKRSVDDCRLKSMLETFPIPEDNYFLRKMLLLKQLESDISRNSLLSLTTLEHLEYLEELEYRRGIENVSDAMKKAYCEVAVEYTVKYLRNEDGDGGKFCDAVKSVWTCRVRKLEKEVEKGGLGSDELFDWRLKMEAAAQDHGVRQRLVKKSKDVNAVDALRAYLKEEREGRGPSFLELVADKLKNDETLKKLLGLANANRILPKETVLQSVDPGSAVTNDNRALQKDAALSRKLIGKKHTRVRSGTCRGAKISESDILEVCPGSKCNLPPTPEVNRIQEALESSRMDLQASVKDPLPNELEFAEEVVDAMRGSTDHDPIQEDHVKHNTSAMKVAGFVRANGGNPSNGPRPSLMERNSAARTHEWDDSIENSSEESPDQGSRIKLPSPKRRRVSPLISNGSEQPKKRRRVGKWSADEEDALRTGVEECGEGSWKDILEKYGHRFADRRTQVNKLCVSHFMTSFFFFHNHKLLNMTVFRLI</sequence>
<dbReference type="Proteomes" id="UP000594638">
    <property type="component" value="Unassembled WGS sequence"/>
</dbReference>